<feature type="signal peptide" evidence="1">
    <location>
        <begin position="1"/>
        <end position="19"/>
    </location>
</feature>
<sequence>MIRRILFFFAILMALVGCGDNDSFTTSTSARLSFSIDSLKMDTVFSTVGSRTYDFWVYNRNSDGVRLQSVRLAQGNQTGFRVNVDGAYLDNSLGSVVTDLEVREGDSIRVFVELTAPENGALEPQLVEDKLVFRLESGVEQQLVLQGHTWDAVEMRNVVVHQDSLIESKKPIIVYGGLKVDSAATLTIRNTTLYFHEGPGLEVYGRLLTDSVVMRGDRLDHMFDYLPYDRVSGQWGMDGGVVFRSSSTRNVLRNTEIRNAGKFGICCDSTAYTENVRRLDMDHCIVHNCKGAGVVSYNANIRLRYCQLSNTQGDCLAVYGGNADVNRCTFAQFYPFVGGRGAALRFSNILPLYGMNCDSSIVTGYDEDVVMGVVVDTLKTYNFQFSNTLLRTPYEEGVDTLLFRNVKWESPKDSIQGKKHFKLIDEDNLKYDFHLDSISPVQGWGCY</sequence>
<proteinExistence type="predicted"/>
<evidence type="ECO:0000256" key="1">
    <source>
        <dbReference type="SAM" id="SignalP"/>
    </source>
</evidence>
<dbReference type="SUPFAM" id="SSF51126">
    <property type="entry name" value="Pectin lyase-like"/>
    <property type="match status" value="1"/>
</dbReference>
<dbReference type="InterPro" id="IPR039448">
    <property type="entry name" value="Beta_helix"/>
</dbReference>
<evidence type="ECO:0000313" key="4">
    <source>
        <dbReference type="EMBL" id="SDO54521.1"/>
    </source>
</evidence>
<keyword evidence="5" id="KW-1185">Reference proteome</keyword>
<evidence type="ECO:0000313" key="3">
    <source>
        <dbReference type="EMBL" id="SDH06178.1"/>
    </source>
</evidence>
<dbReference type="EMBL" id="FNIW01000025">
    <property type="protein sequence ID" value="SDO54521.1"/>
    <property type="molecule type" value="Genomic_DNA"/>
</dbReference>
<dbReference type="STRING" id="645274.SAMN04487901_115115"/>
<organism evidence="4 6">
    <name type="scientific">Prevotella communis</name>
    <dbReference type="NCBI Taxonomy" id="2913614"/>
    <lineage>
        <taxon>Bacteria</taxon>
        <taxon>Pseudomonadati</taxon>
        <taxon>Bacteroidota</taxon>
        <taxon>Bacteroidia</taxon>
        <taxon>Bacteroidales</taxon>
        <taxon>Prevotellaceae</taxon>
        <taxon>Prevotella</taxon>
    </lineage>
</organism>
<dbReference type="InterPro" id="IPR011050">
    <property type="entry name" value="Pectin_lyase_fold/virulence"/>
</dbReference>
<dbReference type="AlphaFoldDB" id="A0A1H0KFH7"/>
<dbReference type="PROSITE" id="PS51257">
    <property type="entry name" value="PROKAR_LIPOPROTEIN"/>
    <property type="match status" value="1"/>
</dbReference>
<reference evidence="4 5" key="1">
    <citation type="submission" date="2016-10" db="EMBL/GenBank/DDBJ databases">
        <authorList>
            <person name="Varghese N."/>
            <person name="Submissions S."/>
        </authorList>
    </citation>
    <scope>NUCLEOTIDE SEQUENCE</scope>
    <source>
        <strain evidence="4">BP1-145</strain>
        <strain evidence="5">BP1-148</strain>
    </source>
</reference>
<dbReference type="InterPro" id="IPR006626">
    <property type="entry name" value="PbH1"/>
</dbReference>
<evidence type="ECO:0000313" key="5">
    <source>
        <dbReference type="Proteomes" id="UP000198779"/>
    </source>
</evidence>
<evidence type="ECO:0000313" key="6">
    <source>
        <dbReference type="Proteomes" id="UP000199134"/>
    </source>
</evidence>
<reference evidence="3 6" key="2">
    <citation type="submission" date="2016-10" db="EMBL/GenBank/DDBJ databases">
        <authorList>
            <person name="de Groot N.N."/>
        </authorList>
    </citation>
    <scope>NUCLEOTIDE SEQUENCE [LARGE SCALE GENOMIC DNA]</scope>
    <source>
        <strain evidence="6">BP1-145</strain>
        <strain evidence="3">BP1-148</strain>
    </source>
</reference>
<dbReference type="SMART" id="SM00710">
    <property type="entry name" value="PbH1"/>
    <property type="match status" value="5"/>
</dbReference>
<dbReference type="EMBL" id="FNCQ01000015">
    <property type="protein sequence ID" value="SDH06178.1"/>
    <property type="molecule type" value="Genomic_DNA"/>
</dbReference>
<protein>
    <submittedName>
        <fullName evidence="4">Right handed beta helix region</fullName>
    </submittedName>
</protein>
<accession>A0A1H0KFH7</accession>
<gene>
    <name evidence="4" type="ORF">SAMN04487900_12533</name>
    <name evidence="3" type="ORF">SAMN04487901_115115</name>
</gene>
<dbReference type="Pfam" id="PF13229">
    <property type="entry name" value="Beta_helix"/>
    <property type="match status" value="1"/>
</dbReference>
<dbReference type="Proteomes" id="UP000198779">
    <property type="component" value="Unassembled WGS sequence"/>
</dbReference>
<evidence type="ECO:0000259" key="2">
    <source>
        <dbReference type="Pfam" id="PF13229"/>
    </source>
</evidence>
<dbReference type="OrthoDB" id="1111178at2"/>
<accession>A0A1G7ZBW2</accession>
<feature type="chain" id="PRO_5041051526" evidence="1">
    <location>
        <begin position="20"/>
        <end position="447"/>
    </location>
</feature>
<name>A0A1H0KFH7_9BACT</name>
<feature type="domain" description="Right handed beta helix" evidence="2">
    <location>
        <begin position="175"/>
        <end position="330"/>
    </location>
</feature>
<dbReference type="RefSeq" id="WP_091818703.1">
    <property type="nucleotide sequence ID" value="NZ_FNCQ01000015.1"/>
</dbReference>
<dbReference type="Proteomes" id="UP000199134">
    <property type="component" value="Unassembled WGS sequence"/>
</dbReference>
<dbReference type="Gene3D" id="2.160.20.10">
    <property type="entry name" value="Single-stranded right-handed beta-helix, Pectin lyase-like"/>
    <property type="match status" value="1"/>
</dbReference>
<keyword evidence="1" id="KW-0732">Signal</keyword>
<dbReference type="InterPro" id="IPR012334">
    <property type="entry name" value="Pectin_lyas_fold"/>
</dbReference>